<dbReference type="InterPro" id="IPR014782">
    <property type="entry name" value="Peptidase_M1_dom"/>
</dbReference>
<dbReference type="Proteomes" id="UP000246078">
    <property type="component" value="Unassembled WGS sequence"/>
</dbReference>
<dbReference type="Gene3D" id="2.60.40.1730">
    <property type="entry name" value="tricorn interacting facor f3 domain"/>
    <property type="match status" value="1"/>
</dbReference>
<dbReference type="GO" id="GO:0008270">
    <property type="term" value="F:zinc ion binding"/>
    <property type="evidence" value="ECO:0007669"/>
    <property type="project" value="InterPro"/>
</dbReference>
<dbReference type="Gene3D" id="1.10.390.10">
    <property type="entry name" value="Neutral Protease Domain 2"/>
    <property type="match status" value="1"/>
</dbReference>
<evidence type="ECO:0000259" key="3">
    <source>
        <dbReference type="Pfam" id="PF01433"/>
    </source>
</evidence>
<dbReference type="GO" id="GO:0006508">
    <property type="term" value="P:proteolysis"/>
    <property type="evidence" value="ECO:0007669"/>
    <property type="project" value="TreeGrafter"/>
</dbReference>
<comment type="cofactor">
    <cofactor evidence="1">
        <name>Zn(2+)</name>
        <dbReference type="ChEBI" id="CHEBI:29105"/>
    </cofactor>
    <text evidence="1">Binds 1 zinc ion per subunit.</text>
</comment>
<keyword evidence="5" id="KW-0378">Hydrolase</keyword>
<evidence type="ECO:0000313" key="5">
    <source>
        <dbReference type="EMBL" id="PWV09533.1"/>
    </source>
</evidence>
<dbReference type="VEuPathDB" id="TriTrypDB:TcBrA4_0068500"/>
<dbReference type="SUPFAM" id="SSF55486">
    <property type="entry name" value="Metalloproteases ('zincins'), catalytic domain"/>
    <property type="match status" value="1"/>
</dbReference>
<dbReference type="InterPro" id="IPR027268">
    <property type="entry name" value="Peptidase_M4/M1_CTD_sf"/>
</dbReference>
<gene>
    <name evidence="5" type="ORF">C3747_78g119</name>
</gene>
<dbReference type="SMR" id="A0A2V2WNY1"/>
<feature type="region of interest" description="Disordered" evidence="2">
    <location>
        <begin position="1094"/>
        <end position="1113"/>
    </location>
</feature>
<evidence type="ECO:0000313" key="6">
    <source>
        <dbReference type="Proteomes" id="UP000246078"/>
    </source>
</evidence>
<sequence length="1180" mass="133797">MKEQRHHQRGKKAAGDGGGDGEASFRLPRNFVPRRYDLFFAPRPAKGIFFGAAIVTVEVEAPLASPTRCLTMHALELSIEPSHVSVMPSPGRRGRRDLSGEVEKQAEEAEQLRCVAVHSSCVDETITLEFSSCLPNDVGDVFVVGFSHFTGFIHDSSASCGLFYSNSYDTNFLSTHLEPTNARLLFPCFDEPSYRAVFQLTVEFDSRYTIVSGTRAVREELVEVDEEMFAASFRDPPLFCSWDALRFLARDTSNNINRDSTGVGHVVVRVDDGVIAHEYANVSTNDINFGPAPHAPEVKGCVVVEGEEEEEEEENVLKAAGQQEGRCNPPKNSRKNDPLVSSSNDSPTCFIRRVTFDETPKLSTCIVGFNTGKFYIIERETTKSKLLCRVIFPAEVQTNHGWYALDLLTKAVAFFDEYFDFLLPLQKLDLVCLRCFSFLGMGNWGMVNMHLDYMLVNESTPLERRQRIARLIGHKVAHQWVGDWATVSWWNFLWMTEGICRCLEFMFVDSVFPDWLIWDEFLTQVLDDALVLDTQPEKTHPVQYCIANPRLIEDCFDSISFGKGASIMRMLFSLLGGDCLRAATRRLLQRCSNTCFDSQMFLDCLVHGEHEAERREMAAAVVRGAEESGHPLLYVEQKPDGVCCVTQYQMPDLRQGILQTYVKLQQGKETTNAMDLMAPRRMRVFNWNAEHVLQRSNYNIHAKIVELEEMGCFFGRTFCMRSSQEIIKCFPDRLIYLNYRGTGVLRCDYDTATWRRIFEVAPFLSSQDCIVITMTLFRFRNIHIGQDATDRMDRCELLLEWLMFITQSSVMTASQWSYITHQIEYIFYMVRDYPCWELFSKFVCSLYTPLIRRGSLSFAAQEQAVTFESRRDISRTTVLHILQVLAICNCPVILDESREQVERALVSIMPQFANDFARGTFTTHNSVAFNVFNDSDAVAVSIAMQCLIEHGDMKTWWTLACVVAAIFNISLQKTAEELHLDVVEGIYVAHLDEMHKSRWLNMIAPALFAFDTSSTLPFLLLVLHNFKSLNTPIAKAILRNKRLVTSLFECTSLTQSMPHITVIRHLLIMHGAMLCSDSNLILLMMASVAGEAATERSGGGSKGRGKQEPMRAGGMVRSLPVANAILAMKTNCLWMDYCCDHYDSFLSKRFREKQLTTTPLGTPRASVMDMDTMEEDGVST</sequence>
<dbReference type="VEuPathDB" id="TriTrypDB:TcCLB.508593.150"/>
<dbReference type="CDD" id="cd09601">
    <property type="entry name" value="M1_APN-Q_like"/>
    <property type="match status" value="1"/>
</dbReference>
<dbReference type="PANTHER" id="PTHR11533:SF299">
    <property type="entry name" value="AMINOPEPTIDASE"/>
    <property type="match status" value="1"/>
</dbReference>
<dbReference type="PANTHER" id="PTHR11533">
    <property type="entry name" value="PROTEASE M1 ZINC METALLOPROTEASE"/>
    <property type="match status" value="1"/>
</dbReference>
<feature type="compositionally biased region" description="Basic residues" evidence="2">
    <location>
        <begin position="1"/>
        <end position="12"/>
    </location>
</feature>
<dbReference type="InterPro" id="IPR045357">
    <property type="entry name" value="Aminopeptidase_N-like_N"/>
</dbReference>
<accession>A0A2V2WNY1</accession>
<dbReference type="GO" id="GO:0043171">
    <property type="term" value="P:peptide catabolic process"/>
    <property type="evidence" value="ECO:0007669"/>
    <property type="project" value="TreeGrafter"/>
</dbReference>
<keyword evidence="1" id="KW-0862">Zinc</keyword>
<dbReference type="AlphaFoldDB" id="A0A2V2WNY1"/>
<dbReference type="InterPro" id="IPR034016">
    <property type="entry name" value="M1_APN-typ"/>
</dbReference>
<feature type="region of interest" description="Disordered" evidence="2">
    <location>
        <begin position="1"/>
        <end position="25"/>
    </location>
</feature>
<dbReference type="GO" id="GO:0042277">
    <property type="term" value="F:peptide binding"/>
    <property type="evidence" value="ECO:0007669"/>
    <property type="project" value="TreeGrafter"/>
</dbReference>
<dbReference type="GO" id="GO:0005615">
    <property type="term" value="C:extracellular space"/>
    <property type="evidence" value="ECO:0007669"/>
    <property type="project" value="TreeGrafter"/>
</dbReference>
<dbReference type="GO" id="GO:0005737">
    <property type="term" value="C:cytoplasm"/>
    <property type="evidence" value="ECO:0007669"/>
    <property type="project" value="TreeGrafter"/>
</dbReference>
<dbReference type="VEuPathDB" id="TriTrypDB:TcCL_ESM02347"/>
<dbReference type="InterPro" id="IPR042097">
    <property type="entry name" value="Aminopeptidase_N-like_N_sf"/>
</dbReference>
<dbReference type="EMBL" id="PRFC01000078">
    <property type="protein sequence ID" value="PWV09533.1"/>
    <property type="molecule type" value="Genomic_DNA"/>
</dbReference>
<dbReference type="VEuPathDB" id="TriTrypDB:C3747_78g119"/>
<comment type="caution">
    <text evidence="5">The sequence shown here is derived from an EMBL/GenBank/DDBJ whole genome shotgun (WGS) entry which is preliminary data.</text>
</comment>
<dbReference type="InterPro" id="IPR050344">
    <property type="entry name" value="Peptidase_M1_aminopeptidases"/>
</dbReference>
<reference evidence="5 6" key="1">
    <citation type="journal article" date="2018" name="Microb. Genom.">
        <title>Expanding an expanded genome: long-read sequencing of Trypanosoma cruzi.</title>
        <authorList>
            <person name="Berna L."/>
            <person name="Rodriguez M."/>
            <person name="Chiribao M.L."/>
            <person name="Parodi-Talice A."/>
            <person name="Pita S."/>
            <person name="Rijo G."/>
            <person name="Alvarez-Valin F."/>
            <person name="Robello C."/>
        </authorList>
    </citation>
    <scope>NUCLEOTIDE SEQUENCE [LARGE SCALE GENOMIC DNA]</scope>
    <source>
        <strain evidence="5 6">TCC</strain>
    </source>
</reference>
<dbReference type="VEuPathDB" id="TriTrypDB:Tc_MARK_5659"/>
<dbReference type="VEuPathDB" id="TriTrypDB:Tc_MARK_5660"/>
<feature type="domain" description="Aminopeptidase N-like N-terminal" evidence="4">
    <location>
        <begin position="32"/>
        <end position="224"/>
    </location>
</feature>
<dbReference type="VEuPathDB" id="TriTrypDB:TcYC6_0102720"/>
<dbReference type="VEuPathDB" id="TriTrypDB:TcCLB.506529.90"/>
<dbReference type="SUPFAM" id="SSF63737">
    <property type="entry name" value="Leukotriene A4 hydrolase N-terminal domain"/>
    <property type="match status" value="1"/>
</dbReference>
<feature type="binding site" evidence="1">
    <location>
        <position position="478"/>
    </location>
    <ligand>
        <name>Zn(2+)</name>
        <dbReference type="ChEBI" id="CHEBI:29105"/>
        <note>catalytic</note>
    </ligand>
</feature>
<keyword evidence="5" id="KW-0031">Aminopeptidase</keyword>
<evidence type="ECO:0000256" key="1">
    <source>
        <dbReference type="PIRSR" id="PIRSR634016-3"/>
    </source>
</evidence>
<feature type="region of interest" description="Disordered" evidence="2">
    <location>
        <begin position="318"/>
        <end position="344"/>
    </location>
</feature>
<evidence type="ECO:0000259" key="4">
    <source>
        <dbReference type="Pfam" id="PF17900"/>
    </source>
</evidence>
<evidence type="ECO:0000256" key="2">
    <source>
        <dbReference type="SAM" id="MobiDB-lite"/>
    </source>
</evidence>
<organism evidence="5 6">
    <name type="scientific">Trypanosoma cruzi</name>
    <dbReference type="NCBI Taxonomy" id="5693"/>
    <lineage>
        <taxon>Eukaryota</taxon>
        <taxon>Discoba</taxon>
        <taxon>Euglenozoa</taxon>
        <taxon>Kinetoplastea</taxon>
        <taxon>Metakinetoplastina</taxon>
        <taxon>Trypanosomatida</taxon>
        <taxon>Trypanosomatidae</taxon>
        <taxon>Trypanosoma</taxon>
        <taxon>Schizotrypanum</taxon>
    </lineage>
</organism>
<protein>
    <submittedName>
        <fullName evidence="5">Putative puromycin-sensitive aminopeptidase-like protein</fullName>
    </submittedName>
</protein>
<dbReference type="VEuPathDB" id="TriTrypDB:BCY84_19440"/>
<keyword evidence="5" id="KW-0645">Protease</keyword>
<dbReference type="VEuPathDB" id="TriTrypDB:C4B63_41g245"/>
<feature type="binding site" evidence="1">
    <location>
        <position position="474"/>
    </location>
    <ligand>
        <name>Zn(2+)</name>
        <dbReference type="ChEBI" id="CHEBI:29105"/>
        <note>catalytic</note>
    </ligand>
</feature>
<dbReference type="VEuPathDB" id="TriTrypDB:TCSYLVIO_006905"/>
<dbReference type="VEuPathDB" id="TriTrypDB:TcG_02344"/>
<feature type="binding site" evidence="1">
    <location>
        <position position="497"/>
    </location>
    <ligand>
        <name>Zn(2+)</name>
        <dbReference type="ChEBI" id="CHEBI:29105"/>
        <note>catalytic</note>
    </ligand>
</feature>
<name>A0A2V2WNY1_TRYCR</name>
<proteinExistence type="predicted"/>
<keyword evidence="1" id="KW-0479">Metal-binding</keyword>
<dbReference type="Pfam" id="PF17900">
    <property type="entry name" value="Peptidase_M1_N"/>
    <property type="match status" value="1"/>
</dbReference>
<feature type="domain" description="Peptidase M1 membrane alanine aminopeptidase" evidence="3">
    <location>
        <begin position="403"/>
        <end position="606"/>
    </location>
</feature>
<dbReference type="VEuPathDB" id="TriTrypDB:C4B63_41g246"/>
<dbReference type="Pfam" id="PF01433">
    <property type="entry name" value="Peptidase_M1"/>
    <property type="match status" value="1"/>
</dbReference>
<dbReference type="OrthoDB" id="275509at2759"/>
<dbReference type="GO" id="GO:0016020">
    <property type="term" value="C:membrane"/>
    <property type="evidence" value="ECO:0007669"/>
    <property type="project" value="TreeGrafter"/>
</dbReference>
<dbReference type="VEuPathDB" id="TriTrypDB:ECC02_002478"/>
<dbReference type="GO" id="GO:0070006">
    <property type="term" value="F:metalloaminopeptidase activity"/>
    <property type="evidence" value="ECO:0007669"/>
    <property type="project" value="TreeGrafter"/>
</dbReference>
<dbReference type="VEuPathDB" id="TriTrypDB:TCDM_04982"/>